<dbReference type="InterPro" id="IPR055342">
    <property type="entry name" value="MreC_beta-barrel_core"/>
</dbReference>
<dbReference type="GO" id="GO:0005886">
    <property type="term" value="C:plasma membrane"/>
    <property type="evidence" value="ECO:0007669"/>
    <property type="project" value="TreeGrafter"/>
</dbReference>
<evidence type="ECO:0000313" key="8">
    <source>
        <dbReference type="EMBL" id="KKQ41200.1"/>
    </source>
</evidence>
<dbReference type="InterPro" id="IPR007221">
    <property type="entry name" value="MreC"/>
</dbReference>
<dbReference type="InterPro" id="IPR042175">
    <property type="entry name" value="Cell/Rod_MreC_2"/>
</dbReference>
<sequence>MRHLLLAFLLAAPLSSAWPRAGGGDGGGGDFGGGCFPAGTQISTIEGDRPIEEIRPGDKVLAYTGERLVRASVVKTYAKKSRLMVIRTTKGRLIATPEHPLLTVTGWRPIENLTRQIFNPALTKLHLIKAENITTDEINKQQTDWQTNWTSCQSERQEQAVLLAQYKILTEENKELKSQLNFRERKSIPSVTARVIGKDSEDSDRAIIINAGELAGIKIEQPVIVGEGILVGKIIQVENDISFVRLINDNNSKIAATILNRKQSLGIVEGGYGLSVKMNFIPRNEIVLNNDQVITSGLELNVPRGLLIGTIAAIENEAYQPFQQAILAPAIDLSKLTVVSVLLTN</sequence>
<proteinExistence type="inferred from homology"/>
<keyword evidence="5" id="KW-0175">Coiled coil</keyword>
<dbReference type="PROSITE" id="PS50817">
    <property type="entry name" value="INTEIN_N_TER"/>
    <property type="match status" value="1"/>
</dbReference>
<organism evidence="8 9">
    <name type="scientific">Candidatus Magasanikbacteria bacterium GW2011_GWA2_37_8</name>
    <dbReference type="NCBI Taxonomy" id="1619036"/>
    <lineage>
        <taxon>Bacteria</taxon>
        <taxon>Candidatus Magasanikiibacteriota</taxon>
    </lineage>
</organism>
<dbReference type="Proteomes" id="UP000034333">
    <property type="component" value="Unassembled WGS sequence"/>
</dbReference>
<dbReference type="GO" id="GO:0016539">
    <property type="term" value="P:intein-mediated protein splicing"/>
    <property type="evidence" value="ECO:0007669"/>
    <property type="project" value="InterPro"/>
</dbReference>
<dbReference type="Gene3D" id="2.170.16.10">
    <property type="entry name" value="Hedgehog/Intein (Hint) domain"/>
    <property type="match status" value="1"/>
</dbReference>
<feature type="coiled-coil region" evidence="5">
    <location>
        <begin position="159"/>
        <end position="186"/>
    </location>
</feature>
<dbReference type="GO" id="GO:0008360">
    <property type="term" value="P:regulation of cell shape"/>
    <property type="evidence" value="ECO:0007669"/>
    <property type="project" value="UniProtKB-KW"/>
</dbReference>
<protein>
    <recommendedName>
        <fullName evidence="2">Cell shape-determining protein MreC</fullName>
    </recommendedName>
    <alternativeName>
        <fullName evidence="4">Cell shape protein MreC</fullName>
    </alternativeName>
</protein>
<name>A0A0G0HRH1_9BACT</name>
<dbReference type="PANTHER" id="PTHR34138">
    <property type="entry name" value="CELL SHAPE-DETERMINING PROTEIN MREC"/>
    <property type="match status" value="1"/>
</dbReference>
<dbReference type="InterPro" id="IPR003587">
    <property type="entry name" value="Hint_dom_N"/>
</dbReference>
<feature type="domain" description="Hint" evidence="7">
    <location>
        <begin position="33"/>
        <end position="125"/>
    </location>
</feature>
<evidence type="ECO:0000256" key="6">
    <source>
        <dbReference type="SAM" id="SignalP"/>
    </source>
</evidence>
<keyword evidence="6" id="KW-0732">Signal</keyword>
<dbReference type="Gene3D" id="2.40.10.340">
    <property type="entry name" value="Rod shape-determining protein MreC, domain 1"/>
    <property type="match status" value="1"/>
</dbReference>
<dbReference type="AlphaFoldDB" id="A0A0G0HRH1"/>
<dbReference type="InterPro" id="IPR042177">
    <property type="entry name" value="Cell/Rod_1"/>
</dbReference>
<dbReference type="Gene3D" id="2.40.10.350">
    <property type="entry name" value="Rod shape-determining protein MreC, domain 2"/>
    <property type="match status" value="1"/>
</dbReference>
<feature type="signal peptide" evidence="6">
    <location>
        <begin position="1"/>
        <end position="17"/>
    </location>
</feature>
<dbReference type="NCBIfam" id="TIGR00219">
    <property type="entry name" value="mreC"/>
    <property type="match status" value="1"/>
</dbReference>
<dbReference type="Pfam" id="PF04085">
    <property type="entry name" value="MreC"/>
    <property type="match status" value="1"/>
</dbReference>
<feature type="chain" id="PRO_5002532513" description="Cell shape-determining protein MreC" evidence="6">
    <location>
        <begin position="18"/>
        <end position="345"/>
    </location>
</feature>
<evidence type="ECO:0000256" key="5">
    <source>
        <dbReference type="SAM" id="Coils"/>
    </source>
</evidence>
<dbReference type="InterPro" id="IPR006141">
    <property type="entry name" value="Intein_N"/>
</dbReference>
<dbReference type="CDD" id="cd00081">
    <property type="entry name" value="Hint"/>
    <property type="match status" value="1"/>
</dbReference>
<accession>A0A0G0HRH1</accession>
<evidence type="ECO:0000256" key="4">
    <source>
        <dbReference type="ARBA" id="ARBA00032089"/>
    </source>
</evidence>
<keyword evidence="3" id="KW-0133">Cell shape</keyword>
<evidence type="ECO:0000313" key="9">
    <source>
        <dbReference type="Proteomes" id="UP000034333"/>
    </source>
</evidence>
<evidence type="ECO:0000259" key="7">
    <source>
        <dbReference type="SMART" id="SM00306"/>
    </source>
</evidence>
<evidence type="ECO:0000256" key="1">
    <source>
        <dbReference type="ARBA" id="ARBA00009369"/>
    </source>
</evidence>
<comment type="caution">
    <text evidence="8">The sequence shown here is derived from an EMBL/GenBank/DDBJ whole genome shotgun (WGS) entry which is preliminary data.</text>
</comment>
<gene>
    <name evidence="8" type="ORF">US58_C0004G0037</name>
</gene>
<dbReference type="PANTHER" id="PTHR34138:SF1">
    <property type="entry name" value="CELL SHAPE-DETERMINING PROTEIN MREC"/>
    <property type="match status" value="1"/>
</dbReference>
<dbReference type="Pfam" id="PF13403">
    <property type="entry name" value="Hint_2"/>
    <property type="match status" value="1"/>
</dbReference>
<evidence type="ECO:0000256" key="2">
    <source>
        <dbReference type="ARBA" id="ARBA00013855"/>
    </source>
</evidence>
<dbReference type="InterPro" id="IPR036844">
    <property type="entry name" value="Hint_dom_sf"/>
</dbReference>
<dbReference type="NCBIfam" id="TIGR01445">
    <property type="entry name" value="intein_Nterm"/>
    <property type="match status" value="1"/>
</dbReference>
<dbReference type="STRING" id="1619036.US58_C0004G0037"/>
<comment type="similarity">
    <text evidence="1">Belongs to the MreC family.</text>
</comment>
<reference evidence="8 9" key="1">
    <citation type="journal article" date="2015" name="Nature">
        <title>rRNA introns, odd ribosomes, and small enigmatic genomes across a large radiation of phyla.</title>
        <authorList>
            <person name="Brown C.T."/>
            <person name="Hug L.A."/>
            <person name="Thomas B.C."/>
            <person name="Sharon I."/>
            <person name="Castelle C.J."/>
            <person name="Singh A."/>
            <person name="Wilkins M.J."/>
            <person name="Williams K.H."/>
            <person name="Banfield J.F."/>
        </authorList>
    </citation>
    <scope>NUCLEOTIDE SEQUENCE [LARGE SCALE GENOMIC DNA]</scope>
</reference>
<dbReference type="SMART" id="SM00306">
    <property type="entry name" value="HintN"/>
    <property type="match status" value="1"/>
</dbReference>
<dbReference type="InterPro" id="IPR028992">
    <property type="entry name" value="Hedgehog/Intein_dom"/>
</dbReference>
<evidence type="ECO:0000256" key="3">
    <source>
        <dbReference type="ARBA" id="ARBA00022960"/>
    </source>
</evidence>
<dbReference type="EMBL" id="LBTN01000004">
    <property type="protein sequence ID" value="KKQ41200.1"/>
    <property type="molecule type" value="Genomic_DNA"/>
</dbReference>
<dbReference type="SUPFAM" id="SSF51294">
    <property type="entry name" value="Hedgehog/intein (Hint) domain"/>
    <property type="match status" value="1"/>
</dbReference>